<keyword evidence="8" id="KW-0411">Iron-sulfur</keyword>
<dbReference type="PANTHER" id="PTHR32154:SF0">
    <property type="entry name" value="PYRUVATE-FLAVODOXIN OXIDOREDUCTASE-RELATED"/>
    <property type="match status" value="1"/>
</dbReference>
<keyword evidence="5" id="KW-0249">Electron transport</keyword>
<dbReference type="PROSITE" id="PS00198">
    <property type="entry name" value="4FE4S_FER_1"/>
    <property type="match status" value="1"/>
</dbReference>
<dbReference type="FunFam" id="3.40.920.10:FF:000001">
    <property type="entry name" value="Pyruvate:ferredoxin (Flavodoxin) oxidoreductase"/>
    <property type="match status" value="1"/>
</dbReference>
<accession>A0A831RWI3</accession>
<dbReference type="GO" id="GO:0005506">
    <property type="term" value="F:iron ion binding"/>
    <property type="evidence" value="ECO:0007669"/>
    <property type="project" value="InterPro"/>
</dbReference>
<keyword evidence="3" id="KW-0004">4Fe-4S</keyword>
<comment type="similarity">
    <text evidence="1">Belongs to the pyruvate:ferredoxin/flavodoxin oxidoreductase family.</text>
</comment>
<dbReference type="Pfam" id="PF01855">
    <property type="entry name" value="POR_N"/>
    <property type="match status" value="1"/>
</dbReference>
<dbReference type="AlphaFoldDB" id="A0A831RWI3"/>
<dbReference type="PANTHER" id="PTHR32154">
    <property type="entry name" value="PYRUVATE-FLAVODOXIN OXIDOREDUCTASE-RELATED"/>
    <property type="match status" value="1"/>
</dbReference>
<keyword evidence="7" id="KW-0408">Iron</keyword>
<evidence type="ECO:0000256" key="2">
    <source>
        <dbReference type="ARBA" id="ARBA00022448"/>
    </source>
</evidence>
<protein>
    <submittedName>
        <fullName evidence="11">Pyruvate:ferredoxin (Flavodoxin) oxidoreductase</fullName>
    </submittedName>
</protein>
<sequence>MTAKKITLDGNQAAAHIAHKTNEVIAIYPITPASPMGEFSDEWSAQGKKNIWGGIPEIIEMQSEGGASGAVHGAVQAGALTTTFTASQGLLLMIPNMYKIAGELSPVVIHVAARSLAAQALSIFGDHSDVMATRATGFAMLASGSVQEAMDMALISQASTLCGHLPFVHFFDGFRTSHELMKVDLVDDEVIRSMIENDYLVEHRASALTPDKPVLRGTSQNPDVYFQGRETVNPYYEALPEVVQKCMDQFAGLTGRQYHLFDYFGATDAERVVVLMGSGAEAVEETVEDMLTQGEKVGLLRVRLYRPFSTRHLFEALPATVKGIAVLDRCKEPGAGGEPLYKDVVTAFAEHVATGGGKFSSLPLILGGRYGLSSKEFTPGMIRAVFGNLASDNPKNQFTIGIHDDVSHTSLEWDKGVRNADMQGVIQCLFYGLGSDGTVSANKNTLKIIGEETDQFVQGYFVYDSKKAGAVTVSHLRFSPRPIRSSYLIEDGEASFIGCHQPQFVDRFNLLEKAAQGAVFLLNTDEAPEKVWQTLPRSMQEEMLEKDIKLWVIDAYAVAKATGMGRRINTIMQTCFFAISGVLTREEAIEKIKNAVEKTYGRKGRKIVQRNFDAIDASLAALHEVTLPDAADSDIEFQPPVPAEAPDFVRTITATLIAGKGDELPVSAIPADGSWPLGTAAWEKRSIALELPKWDAELCIECGKCPFVCPHSAIRSKVFTEDELKDAPEGFLSRPMKGKEFAGLHVAYQVAPDDCTGCGICADVCPARDKTNVGHKSLDMVPKDEIIEQDRRNWAFFEQLREYDRE</sequence>
<keyword evidence="2" id="KW-0813">Transport</keyword>
<evidence type="ECO:0000256" key="4">
    <source>
        <dbReference type="ARBA" id="ARBA00022723"/>
    </source>
</evidence>
<comment type="caution">
    <text evidence="11">The sequence shown here is derived from an EMBL/GenBank/DDBJ whole genome shotgun (WGS) entry which is preliminary data.</text>
</comment>
<dbReference type="Proteomes" id="UP000886339">
    <property type="component" value="Unassembled WGS sequence"/>
</dbReference>
<comment type="catalytic activity">
    <reaction evidence="9">
        <text>oxidized [flavodoxin] + pyruvate + CoA + 2 H(+) = reduced [flavodoxin] + acetyl-CoA + CO2</text>
        <dbReference type="Rhea" id="RHEA:44140"/>
        <dbReference type="Rhea" id="RHEA-COMP:10622"/>
        <dbReference type="Rhea" id="RHEA-COMP:10623"/>
        <dbReference type="ChEBI" id="CHEBI:15361"/>
        <dbReference type="ChEBI" id="CHEBI:15378"/>
        <dbReference type="ChEBI" id="CHEBI:16526"/>
        <dbReference type="ChEBI" id="CHEBI:57287"/>
        <dbReference type="ChEBI" id="CHEBI:57288"/>
        <dbReference type="ChEBI" id="CHEBI:57618"/>
        <dbReference type="ChEBI" id="CHEBI:58210"/>
    </reaction>
</comment>
<dbReference type="CDD" id="cd07034">
    <property type="entry name" value="TPP_PYR_PFOR_IOR-alpha_like"/>
    <property type="match status" value="1"/>
</dbReference>
<dbReference type="InterPro" id="IPR011895">
    <property type="entry name" value="Pyrv_flavodox_OxRed"/>
</dbReference>
<dbReference type="SMART" id="SM00890">
    <property type="entry name" value="EKR"/>
    <property type="match status" value="1"/>
</dbReference>
<evidence type="ECO:0000259" key="10">
    <source>
        <dbReference type="PROSITE" id="PS51379"/>
    </source>
</evidence>
<dbReference type="InterPro" id="IPR019456">
    <property type="entry name" value="Pyrv-flavodox_OxRtase_EKR"/>
</dbReference>
<keyword evidence="4" id="KW-0479">Metal-binding</keyword>
<dbReference type="InterPro" id="IPR033412">
    <property type="entry name" value="PFOR_II"/>
</dbReference>
<evidence type="ECO:0000256" key="8">
    <source>
        <dbReference type="ARBA" id="ARBA00023014"/>
    </source>
</evidence>
<dbReference type="PROSITE" id="PS51379">
    <property type="entry name" value="4FE4S_FER_2"/>
    <property type="match status" value="2"/>
</dbReference>
<evidence type="ECO:0000256" key="1">
    <source>
        <dbReference type="ARBA" id="ARBA00009032"/>
    </source>
</evidence>
<dbReference type="GO" id="GO:0051539">
    <property type="term" value="F:4 iron, 4 sulfur cluster binding"/>
    <property type="evidence" value="ECO:0007669"/>
    <property type="project" value="UniProtKB-KW"/>
</dbReference>
<dbReference type="NCBIfam" id="TIGR02176">
    <property type="entry name" value="pyruv_ox_red"/>
    <property type="match status" value="1"/>
</dbReference>
<dbReference type="SUPFAM" id="SSF52518">
    <property type="entry name" value="Thiamin diphosphate-binding fold (THDP-binding)"/>
    <property type="match status" value="1"/>
</dbReference>
<gene>
    <name evidence="11" type="primary">nifJ</name>
    <name evidence="11" type="ORF">ENJ12_06495</name>
</gene>
<dbReference type="InterPro" id="IPR002869">
    <property type="entry name" value="Pyrv_flavodox_OxRed_cen"/>
</dbReference>
<keyword evidence="6" id="KW-0560">Oxidoreductase</keyword>
<dbReference type="InterPro" id="IPR019752">
    <property type="entry name" value="Pyrv/ketoisovalerate_OxRed_cat"/>
</dbReference>
<dbReference type="Pfam" id="PF10371">
    <property type="entry name" value="EKR"/>
    <property type="match status" value="1"/>
</dbReference>
<feature type="domain" description="4Fe-4S ferredoxin-type" evidence="10">
    <location>
        <begin position="690"/>
        <end position="719"/>
    </location>
</feature>
<dbReference type="InterPro" id="IPR017900">
    <property type="entry name" value="4Fe4S_Fe_S_CS"/>
</dbReference>
<dbReference type="Gene3D" id="3.30.70.20">
    <property type="match status" value="1"/>
</dbReference>
<dbReference type="Pfam" id="PF13484">
    <property type="entry name" value="Fer4_16"/>
    <property type="match status" value="1"/>
</dbReference>
<dbReference type="InterPro" id="IPR017896">
    <property type="entry name" value="4Fe4S_Fe-S-bd"/>
</dbReference>
<evidence type="ECO:0000256" key="9">
    <source>
        <dbReference type="ARBA" id="ARBA00048963"/>
    </source>
</evidence>
<dbReference type="InterPro" id="IPR037112">
    <property type="entry name" value="Pyrv-flavodox_OxR_EKR_sf"/>
</dbReference>
<dbReference type="GO" id="GO:0016903">
    <property type="term" value="F:oxidoreductase activity, acting on the aldehyde or oxo group of donors"/>
    <property type="evidence" value="ECO:0007669"/>
    <property type="project" value="InterPro"/>
</dbReference>
<evidence type="ECO:0000256" key="3">
    <source>
        <dbReference type="ARBA" id="ARBA00022485"/>
    </source>
</evidence>
<feature type="non-terminal residue" evidence="11">
    <location>
        <position position="806"/>
    </location>
</feature>
<dbReference type="InterPro" id="IPR050722">
    <property type="entry name" value="Pyruvate:ferred/Flavod_OxRd"/>
</dbReference>
<evidence type="ECO:0000256" key="5">
    <source>
        <dbReference type="ARBA" id="ARBA00022982"/>
    </source>
</evidence>
<proteinExistence type="inferred from homology"/>
<dbReference type="FunFam" id="3.30.70.20:FF:000022">
    <property type="entry name" value="Pyruvate:ferredoxin (Flavodoxin) oxidoreductase"/>
    <property type="match status" value="1"/>
</dbReference>
<evidence type="ECO:0000256" key="6">
    <source>
        <dbReference type="ARBA" id="ARBA00023002"/>
    </source>
</evidence>
<dbReference type="Pfam" id="PF17147">
    <property type="entry name" value="PFOR_II"/>
    <property type="match status" value="1"/>
</dbReference>
<dbReference type="SUPFAM" id="SSF52922">
    <property type="entry name" value="TK C-terminal domain-like"/>
    <property type="match status" value="1"/>
</dbReference>
<evidence type="ECO:0000313" key="11">
    <source>
        <dbReference type="EMBL" id="HEC06480.1"/>
    </source>
</evidence>
<dbReference type="Gene3D" id="3.40.50.920">
    <property type="match status" value="1"/>
</dbReference>
<dbReference type="InterPro" id="IPR002880">
    <property type="entry name" value="Pyrv_Fd/Flavodoxin_OxRdtase_N"/>
</dbReference>
<evidence type="ECO:0000256" key="7">
    <source>
        <dbReference type="ARBA" id="ARBA00023004"/>
    </source>
</evidence>
<dbReference type="GO" id="GO:0006979">
    <property type="term" value="P:response to oxidative stress"/>
    <property type="evidence" value="ECO:0007669"/>
    <property type="project" value="TreeGrafter"/>
</dbReference>
<dbReference type="EMBL" id="DRLF01000227">
    <property type="protein sequence ID" value="HEC06480.1"/>
    <property type="molecule type" value="Genomic_DNA"/>
</dbReference>
<dbReference type="Gene3D" id="4.10.780.10">
    <property type="entry name" value="Pyruvate-flavodoxin oxidoreductase, EKR domain"/>
    <property type="match status" value="1"/>
</dbReference>
<dbReference type="Gene3D" id="3.40.50.970">
    <property type="match status" value="1"/>
</dbReference>
<dbReference type="FunFam" id="3.40.50.920:FF:000007">
    <property type="entry name" value="Pyruvate:ferredoxin (Flavodoxin) oxidoreductase"/>
    <property type="match status" value="1"/>
</dbReference>
<dbReference type="SUPFAM" id="SSF54862">
    <property type="entry name" value="4Fe-4S ferredoxins"/>
    <property type="match status" value="1"/>
</dbReference>
<name>A0A831RWI3_9GAMM</name>
<dbReference type="InterPro" id="IPR009014">
    <property type="entry name" value="Transketo_C/PFOR_II"/>
</dbReference>
<organism evidence="11">
    <name type="scientific">Thiolapillus brandeum</name>
    <dbReference type="NCBI Taxonomy" id="1076588"/>
    <lineage>
        <taxon>Bacteria</taxon>
        <taxon>Pseudomonadati</taxon>
        <taxon>Pseudomonadota</taxon>
        <taxon>Gammaproteobacteria</taxon>
        <taxon>Chromatiales</taxon>
        <taxon>Sedimenticolaceae</taxon>
        <taxon>Thiolapillus</taxon>
    </lineage>
</organism>
<dbReference type="InterPro" id="IPR029061">
    <property type="entry name" value="THDP-binding"/>
</dbReference>
<dbReference type="GO" id="GO:0022900">
    <property type="term" value="P:electron transport chain"/>
    <property type="evidence" value="ECO:0007669"/>
    <property type="project" value="InterPro"/>
</dbReference>
<keyword evidence="11" id="KW-0670">Pyruvate</keyword>
<dbReference type="SUPFAM" id="SSF53323">
    <property type="entry name" value="Pyruvate-ferredoxin oxidoreductase, PFOR, domain III"/>
    <property type="match status" value="1"/>
</dbReference>
<dbReference type="Pfam" id="PF01558">
    <property type="entry name" value="POR"/>
    <property type="match status" value="1"/>
</dbReference>
<feature type="domain" description="4Fe-4S ferredoxin-type" evidence="10">
    <location>
        <begin position="746"/>
        <end position="776"/>
    </location>
</feature>
<reference evidence="11" key="1">
    <citation type="journal article" date="2020" name="mSystems">
        <title>Genome- and Community-Level Interaction Insights into Carbon Utilization and Element Cycling Functions of Hydrothermarchaeota in Hydrothermal Sediment.</title>
        <authorList>
            <person name="Zhou Z."/>
            <person name="Liu Y."/>
            <person name="Xu W."/>
            <person name="Pan J."/>
            <person name="Luo Z.H."/>
            <person name="Li M."/>
        </authorList>
    </citation>
    <scope>NUCLEOTIDE SEQUENCE [LARGE SCALE GENOMIC DNA]</scope>
    <source>
        <strain evidence="11">HyVt-458</strain>
    </source>
</reference>
<dbReference type="Gene3D" id="3.40.920.10">
    <property type="entry name" value="Pyruvate-ferredoxin oxidoreductase, PFOR, domain III"/>
    <property type="match status" value="1"/>
</dbReference>
<dbReference type="FunFam" id="3.40.50.970:FF:000012">
    <property type="entry name" value="Pyruvate:ferredoxin (Flavodoxin) oxidoreductase"/>
    <property type="match status" value="1"/>
</dbReference>